<dbReference type="GO" id="GO:0004252">
    <property type="term" value="F:serine-type endopeptidase activity"/>
    <property type="evidence" value="ECO:0007669"/>
    <property type="project" value="InterPro"/>
</dbReference>
<dbReference type="SUPFAM" id="SSF50494">
    <property type="entry name" value="Trypsin-like serine proteases"/>
    <property type="match status" value="1"/>
</dbReference>
<dbReference type="PROSITE" id="PS50240">
    <property type="entry name" value="TRYPSIN_DOM"/>
    <property type="match status" value="1"/>
</dbReference>
<dbReference type="InterPro" id="IPR009003">
    <property type="entry name" value="Peptidase_S1_PA"/>
</dbReference>
<keyword evidence="3" id="KW-1185">Reference proteome</keyword>
<dbReference type="InterPro" id="IPR001314">
    <property type="entry name" value="Peptidase_S1A"/>
</dbReference>
<dbReference type="GO" id="GO:0006508">
    <property type="term" value="P:proteolysis"/>
    <property type="evidence" value="ECO:0007669"/>
    <property type="project" value="InterPro"/>
</dbReference>
<dbReference type="PANTHER" id="PTHR24271">
    <property type="entry name" value="KALLIKREIN-RELATED"/>
    <property type="match status" value="1"/>
</dbReference>
<dbReference type="Ensembl" id="ENSSDUT00000033606.1">
    <property type="protein sequence ID" value="ENSSDUP00000033043.1"/>
    <property type="gene ID" value="ENSSDUG00000023731.1"/>
</dbReference>
<evidence type="ECO:0000313" key="3">
    <source>
        <dbReference type="Proteomes" id="UP000261420"/>
    </source>
</evidence>
<dbReference type="Gene3D" id="2.40.10.120">
    <property type="match status" value="1"/>
</dbReference>
<evidence type="ECO:0000259" key="1">
    <source>
        <dbReference type="PROSITE" id="PS50240"/>
    </source>
</evidence>
<evidence type="ECO:0000313" key="2">
    <source>
        <dbReference type="Ensembl" id="ENSSDUP00000033043.1"/>
    </source>
</evidence>
<name>A0A3B4VPT9_SERDU</name>
<reference evidence="2" key="2">
    <citation type="submission" date="2025-09" db="UniProtKB">
        <authorList>
            <consortium name="Ensembl"/>
        </authorList>
    </citation>
    <scope>IDENTIFICATION</scope>
</reference>
<dbReference type="AlphaFoldDB" id="A0A3B4VPT9"/>
<protein>
    <recommendedName>
        <fullName evidence="1">Peptidase S1 domain-containing protein</fullName>
    </recommendedName>
</protein>
<dbReference type="InterPro" id="IPR018114">
    <property type="entry name" value="TRYPSIN_HIS"/>
</dbReference>
<dbReference type="PANTHER" id="PTHR24271:SF50">
    <property type="match status" value="1"/>
</dbReference>
<dbReference type="SMART" id="SM00020">
    <property type="entry name" value="Tryp_SPc"/>
    <property type="match status" value="1"/>
</dbReference>
<dbReference type="Pfam" id="PF00089">
    <property type="entry name" value="Trypsin"/>
    <property type="match status" value="1"/>
</dbReference>
<proteinExistence type="predicted"/>
<accession>A0A3B4VPT9</accession>
<dbReference type="PRINTS" id="PR00722">
    <property type="entry name" value="CHYMOTRYPSIN"/>
</dbReference>
<dbReference type="Proteomes" id="UP000261420">
    <property type="component" value="Unplaced"/>
</dbReference>
<dbReference type="InterPro" id="IPR001254">
    <property type="entry name" value="Trypsin_dom"/>
</dbReference>
<feature type="domain" description="Peptidase S1" evidence="1">
    <location>
        <begin position="1"/>
        <end position="165"/>
    </location>
</feature>
<organism evidence="2 3">
    <name type="scientific">Seriola dumerili</name>
    <name type="common">Greater amberjack</name>
    <name type="synonym">Caranx dumerili</name>
    <dbReference type="NCBI Taxonomy" id="41447"/>
    <lineage>
        <taxon>Eukaryota</taxon>
        <taxon>Metazoa</taxon>
        <taxon>Chordata</taxon>
        <taxon>Craniata</taxon>
        <taxon>Vertebrata</taxon>
        <taxon>Euteleostomi</taxon>
        <taxon>Actinopterygii</taxon>
        <taxon>Neopterygii</taxon>
        <taxon>Teleostei</taxon>
        <taxon>Neoteleostei</taxon>
        <taxon>Acanthomorphata</taxon>
        <taxon>Carangaria</taxon>
        <taxon>Carangiformes</taxon>
        <taxon>Carangidae</taxon>
        <taxon>Seriola</taxon>
    </lineage>
</organism>
<reference evidence="2" key="1">
    <citation type="submission" date="2025-08" db="UniProtKB">
        <authorList>
            <consortium name="Ensembl"/>
        </authorList>
    </citation>
    <scope>IDENTIFICATION</scope>
</reference>
<dbReference type="PROSITE" id="PS00134">
    <property type="entry name" value="TRYPSIN_HIS"/>
    <property type="match status" value="1"/>
</dbReference>
<sequence>GQDCKPWDRQYHVRLVSTNKTHENLCGGSLVNHQWILTAAHCWTTMFADIGVNPGPNTSQEITDIRVFSPDHDIMLVKLKNLTPYPYIALPKCLPCAPCLKRSIRVRDTCRNINQHFIHLGKLLMYISGKIYAVVSGGHPSFAFAKPCYFVRVCPYIKWIRSTIKNKP</sequence>